<accession>A0A7V3VTQ5</accession>
<sequence length="409" mass="47035">MIFLIFCVWYYYCIDTTGAVGSNVVVDANHNPHIFYYSINNQLVHTWWSNLNWQREIIAPVASYHNAGPAVIIDNQGRFHIAYYNNSERLGYAFYNGTWTIEQVDTTYRTGDYCDIEIDGNGNPSIAYHRYTGMFSGYLRFARKISGQWQIIEQATEYGGYHANLEFDNQGNAHISDCTSWSGGDLRYLTYDGENWQIEKPTLTNVGGYNSMVLDNQGRPQISFYWADGTNYDLKFTNKNSGAWQVYTVDHGLQLFKRGWDNHIAIDNNQNLHIAYHCHNEDLLKYARGIGNSWNTQIVDSIGGYDSYIGIALDDNDVFISYHNEYTAELWLASTRNLLGIEERRKSVFLSETLTKGYITIPPKGILYDVCGRLKAKNYTPHSLEYRIPNSGIYFLKMANNLHKIVVIK</sequence>
<reference evidence="1" key="1">
    <citation type="journal article" date="2020" name="mSystems">
        <title>Genome- and Community-Level Interaction Insights into Carbon Utilization and Element Cycling Functions of Hydrothermarchaeota in Hydrothermal Sediment.</title>
        <authorList>
            <person name="Zhou Z."/>
            <person name="Liu Y."/>
            <person name="Xu W."/>
            <person name="Pan J."/>
            <person name="Luo Z.H."/>
            <person name="Li M."/>
        </authorList>
    </citation>
    <scope>NUCLEOTIDE SEQUENCE [LARGE SCALE GENOMIC DNA]</scope>
    <source>
        <strain evidence="1">SpSt-961</strain>
    </source>
</reference>
<dbReference type="EMBL" id="DTOZ01000065">
    <property type="protein sequence ID" value="HGE77863.1"/>
    <property type="molecule type" value="Genomic_DNA"/>
</dbReference>
<gene>
    <name evidence="1" type="ORF">ENX68_02535</name>
</gene>
<comment type="caution">
    <text evidence="1">The sequence shown here is derived from an EMBL/GenBank/DDBJ whole genome shotgun (WGS) entry which is preliminary data.</text>
</comment>
<organism evidence="1">
    <name type="scientific">candidate division WOR-3 bacterium</name>
    <dbReference type="NCBI Taxonomy" id="2052148"/>
    <lineage>
        <taxon>Bacteria</taxon>
        <taxon>Bacteria division WOR-3</taxon>
    </lineage>
</organism>
<protein>
    <submittedName>
        <fullName evidence="1">Uncharacterized protein</fullName>
    </submittedName>
</protein>
<dbReference type="AlphaFoldDB" id="A0A7V3VTQ5"/>
<evidence type="ECO:0000313" key="1">
    <source>
        <dbReference type="EMBL" id="HGE77863.1"/>
    </source>
</evidence>
<proteinExistence type="predicted"/>
<name>A0A7V3VTQ5_UNCW3</name>
<dbReference type="SUPFAM" id="SSF89372">
    <property type="entry name" value="Fucose-specific lectin"/>
    <property type="match status" value="1"/>
</dbReference>
<dbReference type="Gene3D" id="2.120.10.70">
    <property type="entry name" value="Fucose-specific lectin"/>
    <property type="match status" value="1"/>
</dbReference>